<reference evidence="1 2" key="1">
    <citation type="submission" date="2014-04" db="EMBL/GenBank/DDBJ databases">
        <authorList>
            <consortium name="DOE Joint Genome Institute"/>
            <person name="Kuo A."/>
            <person name="Kohler A."/>
            <person name="Nagy L.G."/>
            <person name="Floudas D."/>
            <person name="Copeland A."/>
            <person name="Barry K.W."/>
            <person name="Cichocki N."/>
            <person name="Veneault-Fourrey C."/>
            <person name="LaButti K."/>
            <person name="Lindquist E.A."/>
            <person name="Lipzen A."/>
            <person name="Lundell T."/>
            <person name="Morin E."/>
            <person name="Murat C."/>
            <person name="Sun H."/>
            <person name="Tunlid A."/>
            <person name="Henrissat B."/>
            <person name="Grigoriev I.V."/>
            <person name="Hibbett D.S."/>
            <person name="Martin F."/>
            <person name="Nordberg H.P."/>
            <person name="Cantor M.N."/>
            <person name="Hua S.X."/>
        </authorList>
    </citation>
    <scope>NUCLEOTIDE SEQUENCE [LARGE SCALE GENOMIC DNA]</scope>
    <source>
        <strain evidence="1 2">Foug A</strain>
    </source>
</reference>
<dbReference type="InParanoid" id="A0A0C2YLX5"/>
<protein>
    <submittedName>
        <fullName evidence="1">Uncharacterized protein</fullName>
    </submittedName>
</protein>
<evidence type="ECO:0000313" key="2">
    <source>
        <dbReference type="Proteomes" id="UP000053989"/>
    </source>
</evidence>
<accession>A0A0C2YLX5</accession>
<dbReference type="Proteomes" id="UP000053989">
    <property type="component" value="Unassembled WGS sequence"/>
</dbReference>
<name>A0A0C2YLX5_9AGAM</name>
<dbReference type="AlphaFoldDB" id="A0A0C2YLX5"/>
<proteinExistence type="predicted"/>
<evidence type="ECO:0000313" key="1">
    <source>
        <dbReference type="EMBL" id="KIM50753.1"/>
    </source>
</evidence>
<dbReference type="EMBL" id="KN822335">
    <property type="protein sequence ID" value="KIM50753.1"/>
    <property type="molecule type" value="Genomic_DNA"/>
</dbReference>
<gene>
    <name evidence="1" type="ORF">SCLCIDRAFT_1174356</name>
</gene>
<sequence>MCSRDSVGVSQLWHHAQFSKFGIWDQKLPILRVSLSALKMKDWIGCQMSWFLQPFQMLQFDIDCLFIVSMVVLTLSSRISTLLEVDGLFRPEMSAYAVACVVATGCSPVGWK</sequence>
<reference evidence="2" key="2">
    <citation type="submission" date="2015-01" db="EMBL/GenBank/DDBJ databases">
        <title>Evolutionary Origins and Diversification of the Mycorrhizal Mutualists.</title>
        <authorList>
            <consortium name="DOE Joint Genome Institute"/>
            <consortium name="Mycorrhizal Genomics Consortium"/>
            <person name="Kohler A."/>
            <person name="Kuo A."/>
            <person name="Nagy L.G."/>
            <person name="Floudas D."/>
            <person name="Copeland A."/>
            <person name="Barry K.W."/>
            <person name="Cichocki N."/>
            <person name="Veneault-Fourrey C."/>
            <person name="LaButti K."/>
            <person name="Lindquist E.A."/>
            <person name="Lipzen A."/>
            <person name="Lundell T."/>
            <person name="Morin E."/>
            <person name="Murat C."/>
            <person name="Riley R."/>
            <person name="Ohm R."/>
            <person name="Sun H."/>
            <person name="Tunlid A."/>
            <person name="Henrissat B."/>
            <person name="Grigoriev I.V."/>
            <person name="Hibbett D.S."/>
            <person name="Martin F."/>
        </authorList>
    </citation>
    <scope>NUCLEOTIDE SEQUENCE [LARGE SCALE GENOMIC DNA]</scope>
    <source>
        <strain evidence="2">Foug A</strain>
    </source>
</reference>
<keyword evidence="2" id="KW-1185">Reference proteome</keyword>
<organism evidence="1 2">
    <name type="scientific">Scleroderma citrinum Foug A</name>
    <dbReference type="NCBI Taxonomy" id="1036808"/>
    <lineage>
        <taxon>Eukaryota</taxon>
        <taxon>Fungi</taxon>
        <taxon>Dikarya</taxon>
        <taxon>Basidiomycota</taxon>
        <taxon>Agaricomycotina</taxon>
        <taxon>Agaricomycetes</taxon>
        <taxon>Agaricomycetidae</taxon>
        <taxon>Boletales</taxon>
        <taxon>Sclerodermatineae</taxon>
        <taxon>Sclerodermataceae</taxon>
        <taxon>Scleroderma</taxon>
    </lineage>
</organism>
<dbReference type="HOGENOM" id="CLU_2147357_0_0_1"/>